<dbReference type="InterPro" id="IPR029068">
    <property type="entry name" value="Glyas_Bleomycin-R_OHBP_Dase"/>
</dbReference>
<gene>
    <name evidence="2" type="ORF">GY22_05780</name>
</gene>
<dbReference type="AlphaFoldDB" id="A0A0A6VSZ0"/>
<dbReference type="PROSITE" id="PS51819">
    <property type="entry name" value="VOC"/>
    <property type="match status" value="1"/>
</dbReference>
<accession>A0A0A6VSZ0</accession>
<dbReference type="SUPFAM" id="SSF54593">
    <property type="entry name" value="Glyoxalase/Bleomycin resistance protein/Dihydroxybiphenyl dioxygenase"/>
    <property type="match status" value="1"/>
</dbReference>
<sequence>MLSTARLVAIVPVRELDRARRFYQETLGLSPAHAPEPDSVLFSEDGHTGLQLLLRPDAPASGLTQVSFEVPDVEAAVRELEGRGVRFEDYDLPGLRTVDHVLTADGMRAAWFTDSEGNVLCLHQLTG</sequence>
<proteinExistence type="predicted"/>
<dbReference type="EMBL" id="JSUH01000004">
    <property type="protein sequence ID" value="KHD98065.1"/>
    <property type="molecule type" value="Genomic_DNA"/>
</dbReference>
<dbReference type="OrthoDB" id="9804907at2"/>
<dbReference type="Proteomes" id="UP000030466">
    <property type="component" value="Unassembled WGS sequence"/>
</dbReference>
<comment type="caution">
    <text evidence="2">The sequence shown here is derived from an EMBL/GenBank/DDBJ whole genome shotgun (WGS) entry which is preliminary data.</text>
</comment>
<feature type="domain" description="VOC" evidence="1">
    <location>
        <begin position="3"/>
        <end position="125"/>
    </location>
</feature>
<dbReference type="InterPro" id="IPR037523">
    <property type="entry name" value="VOC_core"/>
</dbReference>
<dbReference type="Gene3D" id="3.10.180.10">
    <property type="entry name" value="2,3-Dihydroxybiphenyl 1,2-Dioxygenase, domain 1"/>
    <property type="match status" value="1"/>
</dbReference>
<evidence type="ECO:0000259" key="1">
    <source>
        <dbReference type="PROSITE" id="PS51819"/>
    </source>
</evidence>
<dbReference type="InterPro" id="IPR004360">
    <property type="entry name" value="Glyas_Fos-R_dOase_dom"/>
</dbReference>
<organism evidence="2 3">
    <name type="scientific">Kocuria rosea subsp. polaris</name>
    <dbReference type="NCBI Taxonomy" id="136273"/>
    <lineage>
        <taxon>Bacteria</taxon>
        <taxon>Bacillati</taxon>
        <taxon>Actinomycetota</taxon>
        <taxon>Actinomycetes</taxon>
        <taxon>Micrococcales</taxon>
        <taxon>Micrococcaceae</taxon>
        <taxon>Kocuria</taxon>
    </lineage>
</organism>
<evidence type="ECO:0000313" key="2">
    <source>
        <dbReference type="EMBL" id="KHD98065.1"/>
    </source>
</evidence>
<protein>
    <submittedName>
        <fullName evidence="2">Glyoxalase</fullName>
    </submittedName>
</protein>
<name>A0A0A6VSZ0_KOCRO</name>
<dbReference type="RefSeq" id="WP_017833295.1">
    <property type="nucleotide sequence ID" value="NZ_JSUH01000004.1"/>
</dbReference>
<reference evidence="2 3" key="1">
    <citation type="journal article" date="2003" name="Int. J. Syst. Evol. Microbiol.">
        <title>Kocuria polaris sp. nov., an orange-pigmented psychrophilic bacterium isolated from an Antarctic cyanobacterial mat sample.</title>
        <authorList>
            <person name="Reddy G.S."/>
            <person name="Prakash J.S."/>
            <person name="Prabahar V."/>
            <person name="Matsumoto G.I."/>
            <person name="Stackebrandt E."/>
            <person name="Shivaji S."/>
        </authorList>
    </citation>
    <scope>NUCLEOTIDE SEQUENCE [LARGE SCALE GENOMIC DNA]</scope>
    <source>
        <strain evidence="2 3">CMS 76or</strain>
    </source>
</reference>
<keyword evidence="3" id="KW-1185">Reference proteome</keyword>
<evidence type="ECO:0000313" key="3">
    <source>
        <dbReference type="Proteomes" id="UP000030466"/>
    </source>
</evidence>
<dbReference type="Pfam" id="PF00903">
    <property type="entry name" value="Glyoxalase"/>
    <property type="match status" value="1"/>
</dbReference>